<dbReference type="GO" id="GO:0005524">
    <property type="term" value="F:ATP binding"/>
    <property type="evidence" value="ECO:0007669"/>
    <property type="project" value="UniProtKB-KW"/>
</dbReference>
<evidence type="ECO:0000259" key="5">
    <source>
        <dbReference type="PROSITE" id="PS50893"/>
    </source>
</evidence>
<keyword evidence="3" id="KW-0547">Nucleotide-binding</keyword>
<dbReference type="InterPro" id="IPR017871">
    <property type="entry name" value="ABC_transporter-like_CS"/>
</dbReference>
<keyword evidence="4 6" id="KW-0067">ATP-binding</keyword>
<dbReference type="Gene3D" id="3.40.50.300">
    <property type="entry name" value="P-loop containing nucleotide triphosphate hydrolases"/>
    <property type="match status" value="1"/>
</dbReference>
<keyword evidence="7" id="KW-1185">Reference proteome</keyword>
<dbReference type="InterPro" id="IPR027417">
    <property type="entry name" value="P-loop_NTPase"/>
</dbReference>
<dbReference type="FunFam" id="3.40.50.300:FF:000020">
    <property type="entry name" value="Amino acid ABC transporter ATP-binding component"/>
    <property type="match status" value="1"/>
</dbReference>
<evidence type="ECO:0000256" key="3">
    <source>
        <dbReference type="ARBA" id="ARBA00022741"/>
    </source>
</evidence>
<dbReference type="PROSITE" id="PS50893">
    <property type="entry name" value="ABC_TRANSPORTER_2"/>
    <property type="match status" value="1"/>
</dbReference>
<dbReference type="InterPro" id="IPR050086">
    <property type="entry name" value="MetN_ABC_transporter-like"/>
</dbReference>
<sequence length="262" mass="28807">MSFNPKQSAPTLLCARQITKTFGSLTALDAVDLDVTRGEVLCIIGPSGSGKSTLLRCLNQIERFDRGAIWLDEEMIGYRQEGDTLYELDDRAVARQRLACGMVFQRFNLFSHMTALQNVMEGPVTVLKRPRQEVRKEALALLARVGLSDKHDAYPAQLSGGQQQRVAIARALAMKPKLMLFDEPTSALDPELVGEVLTVMRDLAASGMTMIVVTHELGFAREVADRVIFMDGGRIVETGAPDQVLGEPSQQRTKDFIAAVLS</sequence>
<dbReference type="InterPro" id="IPR030679">
    <property type="entry name" value="ABC_ATPase_HisP-typ"/>
</dbReference>
<keyword evidence="2" id="KW-0813">Transport</keyword>
<dbReference type="GO" id="GO:0016887">
    <property type="term" value="F:ATP hydrolysis activity"/>
    <property type="evidence" value="ECO:0007669"/>
    <property type="project" value="InterPro"/>
</dbReference>
<evidence type="ECO:0000256" key="4">
    <source>
        <dbReference type="ARBA" id="ARBA00022840"/>
    </source>
</evidence>
<dbReference type="SUPFAM" id="SSF52540">
    <property type="entry name" value="P-loop containing nucleoside triphosphate hydrolases"/>
    <property type="match status" value="1"/>
</dbReference>
<dbReference type="CDD" id="cd03262">
    <property type="entry name" value="ABC_HisP_GlnQ"/>
    <property type="match status" value="1"/>
</dbReference>
<dbReference type="SMART" id="SM00382">
    <property type="entry name" value="AAA"/>
    <property type="match status" value="1"/>
</dbReference>
<reference evidence="6 7" key="1">
    <citation type="submission" date="2020-08" db="EMBL/GenBank/DDBJ databases">
        <title>Genomic Encyclopedia of Type Strains, Phase IV (KMG-IV): sequencing the most valuable type-strain genomes for metagenomic binning, comparative biology and taxonomic classification.</title>
        <authorList>
            <person name="Goeker M."/>
        </authorList>
    </citation>
    <scope>NUCLEOTIDE SEQUENCE [LARGE SCALE GENOMIC DNA]</scope>
    <source>
        <strain evidence="6 7">DSM 102134</strain>
    </source>
</reference>
<gene>
    <name evidence="6" type="ORF">HNQ75_004432</name>
</gene>
<dbReference type="PROSITE" id="PS00211">
    <property type="entry name" value="ABC_TRANSPORTER_1"/>
    <property type="match status" value="1"/>
</dbReference>
<evidence type="ECO:0000313" key="6">
    <source>
        <dbReference type="EMBL" id="MBB6182443.1"/>
    </source>
</evidence>
<dbReference type="RefSeq" id="WP_077548343.1">
    <property type="nucleotide sequence ID" value="NZ_JACHEJ010000032.1"/>
</dbReference>
<dbReference type="PANTHER" id="PTHR43166">
    <property type="entry name" value="AMINO ACID IMPORT ATP-BINDING PROTEIN"/>
    <property type="match status" value="1"/>
</dbReference>
<dbReference type="Pfam" id="PF00005">
    <property type="entry name" value="ABC_tran"/>
    <property type="match status" value="1"/>
</dbReference>
<protein>
    <submittedName>
        <fullName evidence="6">Polar amino acid transport system ATP-binding protein</fullName>
    </submittedName>
</protein>
<name>A0A7W9Z1Q5_9HYPH</name>
<organism evidence="6 7">
    <name type="scientific">Pseudorhizobium flavum</name>
    <dbReference type="NCBI Taxonomy" id="1335061"/>
    <lineage>
        <taxon>Bacteria</taxon>
        <taxon>Pseudomonadati</taxon>
        <taxon>Pseudomonadota</taxon>
        <taxon>Alphaproteobacteria</taxon>
        <taxon>Hyphomicrobiales</taxon>
        <taxon>Rhizobiaceae</taxon>
        <taxon>Rhizobium/Agrobacterium group</taxon>
        <taxon>Pseudorhizobium</taxon>
    </lineage>
</organism>
<evidence type="ECO:0000313" key="7">
    <source>
        <dbReference type="Proteomes" id="UP000535501"/>
    </source>
</evidence>
<accession>A0A7W9Z1Q5</accession>
<evidence type="ECO:0000256" key="2">
    <source>
        <dbReference type="ARBA" id="ARBA00022448"/>
    </source>
</evidence>
<dbReference type="AlphaFoldDB" id="A0A7W9Z1Q5"/>
<dbReference type="Proteomes" id="UP000535501">
    <property type="component" value="Unassembled WGS sequence"/>
</dbReference>
<dbReference type="InterPro" id="IPR003593">
    <property type="entry name" value="AAA+_ATPase"/>
</dbReference>
<feature type="domain" description="ABC transporter" evidence="5">
    <location>
        <begin position="13"/>
        <end position="257"/>
    </location>
</feature>
<proteinExistence type="inferred from homology"/>
<dbReference type="EMBL" id="JACHEJ010000032">
    <property type="protein sequence ID" value="MBB6182443.1"/>
    <property type="molecule type" value="Genomic_DNA"/>
</dbReference>
<dbReference type="GO" id="GO:0015424">
    <property type="term" value="F:ABC-type amino acid transporter activity"/>
    <property type="evidence" value="ECO:0007669"/>
    <property type="project" value="InterPro"/>
</dbReference>
<evidence type="ECO:0000256" key="1">
    <source>
        <dbReference type="ARBA" id="ARBA00005417"/>
    </source>
</evidence>
<comment type="caution">
    <text evidence="6">The sequence shown here is derived from an EMBL/GenBank/DDBJ whole genome shotgun (WGS) entry which is preliminary data.</text>
</comment>
<dbReference type="PIRSF" id="PIRSF039085">
    <property type="entry name" value="ABC_ATPase_HisP"/>
    <property type="match status" value="1"/>
</dbReference>
<dbReference type="InterPro" id="IPR003439">
    <property type="entry name" value="ABC_transporter-like_ATP-bd"/>
</dbReference>
<comment type="similarity">
    <text evidence="1">Belongs to the ABC transporter superfamily.</text>
</comment>
<dbReference type="PANTHER" id="PTHR43166:SF4">
    <property type="entry name" value="PHOSPHONATES IMPORT ATP-BINDING PROTEIN PHNC"/>
    <property type="match status" value="1"/>
</dbReference>